<dbReference type="PANTHER" id="PTHR42928">
    <property type="entry name" value="TRICARBOXYLATE-BINDING PROTEIN"/>
    <property type="match status" value="1"/>
</dbReference>
<dbReference type="PIRSF" id="PIRSF017082">
    <property type="entry name" value="YflP"/>
    <property type="match status" value="1"/>
</dbReference>
<gene>
    <name evidence="3" type="ORF">HB662_15745</name>
</gene>
<dbReference type="RefSeq" id="WP_168050742.1">
    <property type="nucleotide sequence ID" value="NZ_JAATJR010000004.1"/>
</dbReference>
<dbReference type="InterPro" id="IPR042100">
    <property type="entry name" value="Bug_dom1"/>
</dbReference>
<dbReference type="Gene3D" id="3.40.190.150">
    <property type="entry name" value="Bordetella uptake gene, domain 1"/>
    <property type="match status" value="1"/>
</dbReference>
<keyword evidence="4" id="KW-1185">Reference proteome</keyword>
<keyword evidence="2" id="KW-0732">Signal</keyword>
<dbReference type="EMBL" id="JAAVTX010000004">
    <property type="protein sequence ID" value="NKE46239.1"/>
    <property type="molecule type" value="Genomic_DNA"/>
</dbReference>
<accession>A0ABX1F1M6</accession>
<reference evidence="3 4" key="1">
    <citation type="submission" date="2020-03" db="EMBL/GenBank/DDBJ databases">
        <title>Roseomonas selenitidurans sp. nov. isolated from soil.</title>
        <authorList>
            <person name="Liu H."/>
        </authorList>
    </citation>
    <scope>NUCLEOTIDE SEQUENCE [LARGE SCALE GENOMIC DNA]</scope>
    <source>
        <strain evidence="3 4">JCM 15073</strain>
    </source>
</reference>
<feature type="chain" id="PRO_5045618045" evidence="2">
    <location>
        <begin position="22"/>
        <end position="321"/>
    </location>
</feature>
<sequence>MRRRHLLASLPALLASPAVLAQGTFPNRPIRFLVGFPPGGTTDIAARLMAPKMQALLGQPVVVENRAGAHGNIASEHVVRSAPDGHTILMGTIGGLSINPILYGNLSFDPQTDLTPVTRVGMIVNVLAIPADRPWRNVQDVIAAAKQRPLNYGSSGSGGAGHLAGEQLNLMAGVRNVHVPYRGGAPLVTDLVTGQIDFAFTPASGAKGLAESGRLRMLAVSTKARSPLLPDIAAVSETAGLGEFDMQDWSGLMAPRALPAPILSALHGAATAALRDPELVAALGARAIQATPSSPDELGAFIKAETAKWTPIVRASGATPG</sequence>
<proteinExistence type="inferred from homology"/>
<dbReference type="InterPro" id="IPR005064">
    <property type="entry name" value="BUG"/>
</dbReference>
<dbReference type="PANTHER" id="PTHR42928:SF5">
    <property type="entry name" value="BLR1237 PROTEIN"/>
    <property type="match status" value="1"/>
</dbReference>
<name>A0ABX1F1M6_9PROT</name>
<dbReference type="Gene3D" id="3.40.190.10">
    <property type="entry name" value="Periplasmic binding protein-like II"/>
    <property type="match status" value="1"/>
</dbReference>
<dbReference type="Pfam" id="PF03401">
    <property type="entry name" value="TctC"/>
    <property type="match status" value="1"/>
</dbReference>
<evidence type="ECO:0000313" key="4">
    <source>
        <dbReference type="Proteomes" id="UP000765160"/>
    </source>
</evidence>
<evidence type="ECO:0000256" key="2">
    <source>
        <dbReference type="SAM" id="SignalP"/>
    </source>
</evidence>
<protein>
    <submittedName>
        <fullName evidence="3">Tripartite tricarboxylate transporter substrate binding protein</fullName>
    </submittedName>
</protein>
<evidence type="ECO:0000256" key="1">
    <source>
        <dbReference type="ARBA" id="ARBA00006987"/>
    </source>
</evidence>
<comment type="caution">
    <text evidence="3">The sequence shown here is derived from an EMBL/GenBank/DDBJ whole genome shotgun (WGS) entry which is preliminary data.</text>
</comment>
<feature type="signal peptide" evidence="2">
    <location>
        <begin position="1"/>
        <end position="21"/>
    </location>
</feature>
<organism evidence="3 4">
    <name type="scientific">Falsiroseomonas frigidaquae</name>
    <dbReference type="NCBI Taxonomy" id="487318"/>
    <lineage>
        <taxon>Bacteria</taxon>
        <taxon>Pseudomonadati</taxon>
        <taxon>Pseudomonadota</taxon>
        <taxon>Alphaproteobacteria</taxon>
        <taxon>Acetobacterales</taxon>
        <taxon>Roseomonadaceae</taxon>
        <taxon>Falsiroseomonas</taxon>
    </lineage>
</organism>
<dbReference type="Proteomes" id="UP000765160">
    <property type="component" value="Unassembled WGS sequence"/>
</dbReference>
<evidence type="ECO:0000313" key="3">
    <source>
        <dbReference type="EMBL" id="NKE46239.1"/>
    </source>
</evidence>
<dbReference type="SUPFAM" id="SSF53850">
    <property type="entry name" value="Periplasmic binding protein-like II"/>
    <property type="match status" value="1"/>
</dbReference>
<comment type="similarity">
    <text evidence="1">Belongs to the UPF0065 (bug) family.</text>
</comment>
<dbReference type="CDD" id="cd13578">
    <property type="entry name" value="PBP2_Bug27"/>
    <property type="match status" value="1"/>
</dbReference>